<dbReference type="NCBIfam" id="TIGR00254">
    <property type="entry name" value="GGDEF"/>
    <property type="match status" value="1"/>
</dbReference>
<dbReference type="SUPFAM" id="SSF141868">
    <property type="entry name" value="EAL domain-like"/>
    <property type="match status" value="1"/>
</dbReference>
<dbReference type="InterPro" id="IPR035919">
    <property type="entry name" value="EAL_sf"/>
</dbReference>
<feature type="domain" description="GGDEF" evidence="3">
    <location>
        <begin position="562"/>
        <end position="695"/>
    </location>
</feature>
<evidence type="ECO:0000259" key="3">
    <source>
        <dbReference type="PROSITE" id="PS50887"/>
    </source>
</evidence>
<dbReference type="CDD" id="cd01949">
    <property type="entry name" value="GGDEF"/>
    <property type="match status" value="1"/>
</dbReference>
<protein>
    <submittedName>
        <fullName evidence="4">EAL domain-containing protein</fullName>
    </submittedName>
</protein>
<dbReference type="InterPro" id="IPR052155">
    <property type="entry name" value="Biofilm_reg_signaling"/>
</dbReference>
<evidence type="ECO:0000313" key="5">
    <source>
        <dbReference type="Proteomes" id="UP000466130"/>
    </source>
</evidence>
<dbReference type="InterPro" id="IPR029150">
    <property type="entry name" value="dCache_3"/>
</dbReference>
<dbReference type="EMBL" id="VWRT01000002">
    <property type="protein sequence ID" value="KAE8439637.1"/>
    <property type="molecule type" value="Genomic_DNA"/>
</dbReference>
<dbReference type="InterPro" id="IPR001633">
    <property type="entry name" value="EAL_dom"/>
</dbReference>
<dbReference type="PANTHER" id="PTHR44757:SF2">
    <property type="entry name" value="BIOFILM ARCHITECTURE MAINTENANCE PROTEIN MBAA"/>
    <property type="match status" value="1"/>
</dbReference>
<feature type="transmembrane region" description="Helical" evidence="1">
    <location>
        <begin position="307"/>
        <end position="327"/>
    </location>
</feature>
<dbReference type="CDD" id="cd01948">
    <property type="entry name" value="EAL"/>
    <property type="match status" value="1"/>
</dbReference>
<dbReference type="Proteomes" id="UP000466130">
    <property type="component" value="Unassembled WGS sequence"/>
</dbReference>
<dbReference type="Gene3D" id="3.30.450.20">
    <property type="entry name" value="PAS domain"/>
    <property type="match status" value="1"/>
</dbReference>
<dbReference type="Gene3D" id="3.30.70.270">
    <property type="match status" value="1"/>
</dbReference>
<dbReference type="PROSITE" id="PS50883">
    <property type="entry name" value="EAL"/>
    <property type="match status" value="1"/>
</dbReference>
<dbReference type="SMART" id="SM00052">
    <property type="entry name" value="EAL"/>
    <property type="match status" value="1"/>
</dbReference>
<dbReference type="PROSITE" id="PS50887">
    <property type="entry name" value="GGDEF"/>
    <property type="match status" value="1"/>
</dbReference>
<dbReference type="PANTHER" id="PTHR44757">
    <property type="entry name" value="DIGUANYLATE CYCLASE DGCP"/>
    <property type="match status" value="1"/>
</dbReference>
<accession>A0ABQ6XCA7</accession>
<sequence>MSRFSSLPARHRFSLAWRVTALSSLLLLTLVALLIWLGHHHLTQQFANSRVAHHERQQREIRLALQRSADNLRQLAGLTASAAPLGEALSIGDVTAIDDALRDQWPPLQLEAGVDEVFVFDPLGRLLGHSGGNHPPLDIPVEGWVDEVLSSEAPMTTLRCGLTCQQFAAVPILLAGSSIGMVVLSRSLADVTREAREVSGSEVALLVAGYTGTNRLEASRQLSEWNGHLVALTSRETTLPLLERAARSAPIAELAKRPLNLSYAQRDLELSAVYMENDADWRSTGYFLLISDVTAQVVAIQKATNTLLLLGVAGWLAAQLLLLAILLGPMARLRRVAALLPALARRDFTEVRGKLPARTPRLSNEIDVVERATRTLANQLANLEASVTENSRQLAERIDELAHERDFVNSLLDTAQVFIVVHSQEGRIRRVNDYTRARLALKDSELIGRYFSDIFDQARHTALPGRFMAKDASFDSASSTPRQEEKTLQTADKRCCIVAWYHSVLPASPREEALCISVGLDITERKAAEERLIWLAERDPLTELFNRRYFQDALQNALLHNGEGAILLLDLDQFKEINELSGHHVGDHLLREVAETLFLNLGQRSIIARLGGDEFALLLEGVSSEQAISMAGYIHQLLSGIGFQSAGRKHHISASMGIALFPLHGRNPADLLASADMAMYKAKESTHQRWYLLSQAENAKDELQDRVYWVEQLHHALENDSFELMVQPIVRLADQDIKHYEVLLRLRHPDGNLIAPQHFIAIAEQSGLVVPLDRWVIQHSVQALGTLQDRGISLAVNLSGQSLHDLELKQYLTDELQRSGADPHHLILEVTETAAITDFSTARNVLQTVRDLGCRTALDDFGIGFSSFHYLGQLPVDYIKIDGSFIRSLLINPDSHTIVKAIADIAKGFGKQTIAEFVDQAPLLPILQGYGITYGQGFHVGKPLPLAQLLRG</sequence>
<dbReference type="SMART" id="SM00267">
    <property type="entry name" value="GGDEF"/>
    <property type="match status" value="1"/>
</dbReference>
<dbReference type="Gene3D" id="3.20.20.450">
    <property type="entry name" value="EAL domain"/>
    <property type="match status" value="1"/>
</dbReference>
<dbReference type="RefSeq" id="WP_153842693.1">
    <property type="nucleotide sequence ID" value="NZ_CP048602.1"/>
</dbReference>
<dbReference type="InterPro" id="IPR000014">
    <property type="entry name" value="PAS"/>
</dbReference>
<dbReference type="Pfam" id="PF00990">
    <property type="entry name" value="GGDEF"/>
    <property type="match status" value="1"/>
</dbReference>
<dbReference type="SUPFAM" id="SSF55073">
    <property type="entry name" value="Nucleotide cyclase"/>
    <property type="match status" value="1"/>
</dbReference>
<name>A0ABQ6XCA7_9GAMM</name>
<feature type="domain" description="EAL" evidence="2">
    <location>
        <begin position="706"/>
        <end position="952"/>
    </location>
</feature>
<dbReference type="InterPro" id="IPR043128">
    <property type="entry name" value="Rev_trsase/Diguanyl_cyclase"/>
</dbReference>
<dbReference type="SUPFAM" id="SSF55785">
    <property type="entry name" value="PYP-like sensor domain (PAS domain)"/>
    <property type="match status" value="1"/>
</dbReference>
<keyword evidence="5" id="KW-1185">Reference proteome</keyword>
<reference evidence="4 5" key="1">
    <citation type="submission" date="2019-09" db="EMBL/GenBank/DDBJ databases">
        <title>The Halomonas whole genome shotgun (WGS).</title>
        <authorList>
            <person name="Xie Z."/>
        </authorList>
    </citation>
    <scope>NUCLEOTIDE SEQUENCE [LARGE SCALE GENOMIC DNA]</scope>
    <source>
        <strain evidence="4 5">NBT06E8</strain>
    </source>
</reference>
<gene>
    <name evidence="4" type="ORF">F1978_05310</name>
</gene>
<dbReference type="NCBIfam" id="TIGR00229">
    <property type="entry name" value="sensory_box"/>
    <property type="match status" value="1"/>
</dbReference>
<dbReference type="Pfam" id="PF00563">
    <property type="entry name" value="EAL"/>
    <property type="match status" value="1"/>
</dbReference>
<keyword evidence="1" id="KW-1133">Transmembrane helix</keyword>
<keyword evidence="1" id="KW-0812">Transmembrane</keyword>
<organism evidence="4 5">
    <name type="scientific">Vreelandella piezotolerans</name>
    <dbReference type="NCBI Taxonomy" id="2609667"/>
    <lineage>
        <taxon>Bacteria</taxon>
        <taxon>Pseudomonadati</taxon>
        <taxon>Pseudomonadota</taxon>
        <taxon>Gammaproteobacteria</taxon>
        <taxon>Oceanospirillales</taxon>
        <taxon>Halomonadaceae</taxon>
        <taxon>Vreelandella</taxon>
    </lineage>
</organism>
<dbReference type="Pfam" id="PF14827">
    <property type="entry name" value="dCache_3"/>
    <property type="match status" value="1"/>
</dbReference>
<evidence type="ECO:0000259" key="2">
    <source>
        <dbReference type="PROSITE" id="PS50883"/>
    </source>
</evidence>
<evidence type="ECO:0000313" key="4">
    <source>
        <dbReference type="EMBL" id="KAE8439637.1"/>
    </source>
</evidence>
<proteinExistence type="predicted"/>
<dbReference type="InterPro" id="IPR029787">
    <property type="entry name" value="Nucleotide_cyclase"/>
</dbReference>
<dbReference type="InterPro" id="IPR000160">
    <property type="entry name" value="GGDEF_dom"/>
</dbReference>
<keyword evidence="1" id="KW-0472">Membrane</keyword>
<dbReference type="InterPro" id="IPR035965">
    <property type="entry name" value="PAS-like_dom_sf"/>
</dbReference>
<evidence type="ECO:0000256" key="1">
    <source>
        <dbReference type="SAM" id="Phobius"/>
    </source>
</evidence>
<comment type="caution">
    <text evidence="4">The sequence shown here is derived from an EMBL/GenBank/DDBJ whole genome shotgun (WGS) entry which is preliminary data.</text>
</comment>